<dbReference type="PANTHER" id="PTHR30558">
    <property type="entry name" value="EXBD MEMBRANE COMPONENT OF PMF-DRIVEN MACROMOLECULE IMPORT SYSTEM"/>
    <property type="match status" value="1"/>
</dbReference>
<dbReference type="EMBL" id="FUWU01000025">
    <property type="protein sequence ID" value="SJZ78220.1"/>
    <property type="molecule type" value="Genomic_DNA"/>
</dbReference>
<gene>
    <name evidence="10" type="ORF">SAMN02745108_01583</name>
    <name evidence="9" type="ORF">SAMN05720469_11517</name>
</gene>
<keyword evidence="6 8" id="KW-0472">Membrane</keyword>
<evidence type="ECO:0000313" key="11">
    <source>
        <dbReference type="Proteomes" id="UP000184275"/>
    </source>
</evidence>
<dbReference type="Proteomes" id="UP000184275">
    <property type="component" value="Unassembled WGS sequence"/>
</dbReference>
<reference evidence="11" key="1">
    <citation type="submission" date="2016-11" db="EMBL/GenBank/DDBJ databases">
        <authorList>
            <person name="Varghese N."/>
            <person name="Submissions S."/>
        </authorList>
    </citation>
    <scope>NUCLEOTIDE SEQUENCE [LARGE SCALE GENOMIC DNA]</scope>
    <source>
        <strain evidence="11">UWOS</strain>
    </source>
</reference>
<dbReference type="InterPro" id="IPR003400">
    <property type="entry name" value="ExbD"/>
</dbReference>
<dbReference type="PANTHER" id="PTHR30558:SF7">
    <property type="entry name" value="TOL-PAL SYSTEM PROTEIN TOLR"/>
    <property type="match status" value="1"/>
</dbReference>
<accession>A0A1M6UQL6</accession>
<reference evidence="9" key="2">
    <citation type="submission" date="2016-11" db="EMBL/GenBank/DDBJ databases">
        <authorList>
            <person name="Jaros S."/>
            <person name="Januszkiewicz K."/>
            <person name="Wedrychowicz H."/>
        </authorList>
    </citation>
    <scope>NUCLEOTIDE SEQUENCE [LARGE SCALE GENOMIC DNA]</scope>
    <source>
        <strain evidence="9">UWOS</strain>
    </source>
</reference>
<dbReference type="RefSeq" id="WP_073304346.1">
    <property type="nucleotide sequence ID" value="NZ_FRAW01000015.1"/>
</dbReference>
<protein>
    <submittedName>
        <fullName evidence="9 10">Biopolymer transport protein TolR</fullName>
    </submittedName>
</protein>
<evidence type="ECO:0000256" key="4">
    <source>
        <dbReference type="ARBA" id="ARBA00022692"/>
    </source>
</evidence>
<proteinExistence type="inferred from homology"/>
<dbReference type="AlphaFoldDB" id="A0A1M6UQL6"/>
<evidence type="ECO:0000313" key="9">
    <source>
        <dbReference type="EMBL" id="SHK71460.1"/>
    </source>
</evidence>
<evidence type="ECO:0000256" key="2">
    <source>
        <dbReference type="ARBA" id="ARBA00005811"/>
    </source>
</evidence>
<keyword evidence="7" id="KW-0813">Transport</keyword>
<keyword evidence="3" id="KW-1003">Cell membrane</keyword>
<evidence type="ECO:0000256" key="6">
    <source>
        <dbReference type="ARBA" id="ARBA00023136"/>
    </source>
</evidence>
<keyword evidence="5 8" id="KW-1133">Transmembrane helix</keyword>
<name>A0A1M6UQL6_9BACT</name>
<keyword evidence="4 7" id="KW-0812">Transmembrane</keyword>
<evidence type="ECO:0000256" key="5">
    <source>
        <dbReference type="ARBA" id="ARBA00022989"/>
    </source>
</evidence>
<accession>A0A1T4NG23</accession>
<evidence type="ECO:0000256" key="7">
    <source>
        <dbReference type="RuleBase" id="RU003879"/>
    </source>
</evidence>
<dbReference type="Proteomes" id="UP000190449">
    <property type="component" value="Unassembled WGS sequence"/>
</dbReference>
<keyword evidence="11" id="KW-1185">Reference proteome</keyword>
<sequence length="131" mass="14662">MKRSRGKPINQEMNLTNMIDVVFSILIVFMISAPLMSQGIKVELPKAEAPTMEQEKLLKVSINKQNEVYIADMKVNPKDFNSVFKSLWDGNMAVVINADESVDYGKVMKVVSLVQNAGVTKLGFLTLPDER</sequence>
<reference evidence="10 12" key="3">
    <citation type="submission" date="2017-02" db="EMBL/GenBank/DDBJ databases">
        <authorList>
            <person name="Peterson S.W."/>
        </authorList>
    </citation>
    <scope>NUCLEOTIDE SEQUENCE [LARGE SCALE GENOMIC DNA]</scope>
    <source>
        <strain evidence="10 12">ATCC 43854</strain>
    </source>
</reference>
<dbReference type="STRING" id="28122.SAMN02745108_01583"/>
<dbReference type="GO" id="GO:0022857">
    <property type="term" value="F:transmembrane transporter activity"/>
    <property type="evidence" value="ECO:0007669"/>
    <property type="project" value="InterPro"/>
</dbReference>
<comment type="subcellular location">
    <subcellularLocation>
        <location evidence="1">Cell membrane</location>
        <topology evidence="1">Single-pass membrane protein</topology>
    </subcellularLocation>
    <subcellularLocation>
        <location evidence="7">Cell membrane</location>
        <topology evidence="7">Single-pass type II membrane protein</topology>
    </subcellularLocation>
</comment>
<dbReference type="GO" id="GO:0015031">
    <property type="term" value="P:protein transport"/>
    <property type="evidence" value="ECO:0007669"/>
    <property type="project" value="UniProtKB-KW"/>
</dbReference>
<dbReference type="EMBL" id="FRAW01000015">
    <property type="protein sequence ID" value="SHK71460.1"/>
    <property type="molecule type" value="Genomic_DNA"/>
</dbReference>
<evidence type="ECO:0000313" key="10">
    <source>
        <dbReference type="EMBL" id="SJZ78220.1"/>
    </source>
</evidence>
<dbReference type="Pfam" id="PF02472">
    <property type="entry name" value="ExbD"/>
    <property type="match status" value="1"/>
</dbReference>
<organism evidence="9 11">
    <name type="scientific">Fibrobacter intestinalis</name>
    <dbReference type="NCBI Taxonomy" id="28122"/>
    <lineage>
        <taxon>Bacteria</taxon>
        <taxon>Pseudomonadati</taxon>
        <taxon>Fibrobacterota</taxon>
        <taxon>Fibrobacteria</taxon>
        <taxon>Fibrobacterales</taxon>
        <taxon>Fibrobacteraceae</taxon>
        <taxon>Fibrobacter</taxon>
    </lineage>
</organism>
<dbReference type="Gene3D" id="3.30.420.270">
    <property type="match status" value="1"/>
</dbReference>
<evidence type="ECO:0000313" key="12">
    <source>
        <dbReference type="Proteomes" id="UP000190449"/>
    </source>
</evidence>
<keyword evidence="7" id="KW-0653">Protein transport</keyword>
<evidence type="ECO:0000256" key="8">
    <source>
        <dbReference type="SAM" id="Phobius"/>
    </source>
</evidence>
<comment type="similarity">
    <text evidence="2 7">Belongs to the ExbD/TolR family.</text>
</comment>
<evidence type="ECO:0000256" key="3">
    <source>
        <dbReference type="ARBA" id="ARBA00022475"/>
    </source>
</evidence>
<feature type="transmembrane region" description="Helical" evidence="8">
    <location>
        <begin position="21"/>
        <end position="40"/>
    </location>
</feature>
<dbReference type="GO" id="GO:0005886">
    <property type="term" value="C:plasma membrane"/>
    <property type="evidence" value="ECO:0007669"/>
    <property type="project" value="UniProtKB-SubCell"/>
</dbReference>
<evidence type="ECO:0000256" key="1">
    <source>
        <dbReference type="ARBA" id="ARBA00004162"/>
    </source>
</evidence>